<dbReference type="CDD" id="cd06143">
    <property type="entry name" value="PAN2_exo"/>
    <property type="match status" value="1"/>
</dbReference>
<dbReference type="Pfam" id="PF00929">
    <property type="entry name" value="RNase_T"/>
    <property type="match status" value="1"/>
</dbReference>
<dbReference type="GO" id="GO:0003676">
    <property type="term" value="F:nucleic acid binding"/>
    <property type="evidence" value="ECO:0007669"/>
    <property type="project" value="InterPro"/>
</dbReference>
<dbReference type="InterPro" id="IPR013520">
    <property type="entry name" value="Ribonucl_H"/>
</dbReference>
<dbReference type="InterPro" id="IPR036322">
    <property type="entry name" value="WD40_repeat_dom_sf"/>
</dbReference>
<dbReference type="Pfam" id="PF20770">
    <property type="entry name" value="PAN2_N"/>
    <property type="match status" value="1"/>
</dbReference>
<dbReference type="InterPro" id="IPR028881">
    <property type="entry name" value="PAN2_UCH_dom"/>
</dbReference>
<proteinExistence type="predicted"/>
<dbReference type="OrthoDB" id="5916573at2759"/>
<dbReference type="Gene3D" id="3.30.420.10">
    <property type="entry name" value="Ribonuclease H-like superfamily/Ribonuclease H"/>
    <property type="match status" value="1"/>
</dbReference>
<dbReference type="InterPro" id="IPR050785">
    <property type="entry name" value="PAN2-PAN3_catalytic_subunit"/>
</dbReference>
<dbReference type="EMBL" id="JYDJ01000101">
    <property type="protein sequence ID" value="KRX44212.1"/>
    <property type="molecule type" value="Genomic_DNA"/>
</dbReference>
<dbReference type="GO" id="GO:0000932">
    <property type="term" value="C:P-body"/>
    <property type="evidence" value="ECO:0007669"/>
    <property type="project" value="TreeGrafter"/>
</dbReference>
<dbReference type="Proteomes" id="UP000055048">
    <property type="component" value="Unassembled WGS sequence"/>
</dbReference>
<comment type="caution">
    <text evidence="2">The sequence shown here is derived from an EMBL/GenBank/DDBJ whole genome shotgun (WGS) entry which is preliminary data.</text>
</comment>
<dbReference type="GO" id="GO:0031251">
    <property type="term" value="C:PAN complex"/>
    <property type="evidence" value="ECO:0007669"/>
    <property type="project" value="TreeGrafter"/>
</dbReference>
<dbReference type="InterPro" id="IPR048841">
    <property type="entry name" value="PAN2_N"/>
</dbReference>
<dbReference type="SUPFAM" id="SSF53098">
    <property type="entry name" value="Ribonuclease H-like"/>
    <property type="match status" value="1"/>
</dbReference>
<dbReference type="Gene3D" id="3.90.70.10">
    <property type="entry name" value="Cysteine proteinases"/>
    <property type="match status" value="1"/>
</dbReference>
<accession>A0A0V0TYV9</accession>
<dbReference type="InterPro" id="IPR028889">
    <property type="entry name" value="USP"/>
</dbReference>
<gene>
    <name evidence="2" type="primary">PAN2</name>
    <name evidence="2" type="ORF">T05_2794</name>
</gene>
<evidence type="ECO:0000313" key="3">
    <source>
        <dbReference type="Proteomes" id="UP000055048"/>
    </source>
</evidence>
<reference evidence="2 3" key="1">
    <citation type="submission" date="2015-01" db="EMBL/GenBank/DDBJ databases">
        <title>Evolution of Trichinella species and genotypes.</title>
        <authorList>
            <person name="Korhonen P.K."/>
            <person name="Edoardo P."/>
            <person name="Giuseppe L.R."/>
            <person name="Gasser R.B."/>
        </authorList>
    </citation>
    <scope>NUCLEOTIDE SEQUENCE [LARGE SCALE GENOMIC DNA]</scope>
    <source>
        <strain evidence="2">ISS417</strain>
    </source>
</reference>
<evidence type="ECO:0000313" key="2">
    <source>
        <dbReference type="EMBL" id="KRX44212.1"/>
    </source>
</evidence>
<dbReference type="InterPro" id="IPR012337">
    <property type="entry name" value="RNaseH-like_sf"/>
</dbReference>
<dbReference type="Gene3D" id="2.130.10.10">
    <property type="entry name" value="YVTN repeat-like/Quinoprotein amine dehydrogenase"/>
    <property type="match status" value="1"/>
</dbReference>
<dbReference type="PROSITE" id="PS50235">
    <property type="entry name" value="USP_3"/>
    <property type="match status" value="1"/>
</dbReference>
<keyword evidence="3" id="KW-1185">Reference proteome</keyword>
<dbReference type="STRING" id="144512.A0A0V0TYV9"/>
<dbReference type="PANTHER" id="PTHR15728:SF0">
    <property type="entry name" value="PAN2-PAN3 DEADENYLATION COMPLEX CATALYTIC SUBUNIT PAN2"/>
    <property type="match status" value="1"/>
</dbReference>
<dbReference type="CDD" id="cd02257">
    <property type="entry name" value="Peptidase_C19"/>
    <property type="match status" value="1"/>
</dbReference>
<dbReference type="SUPFAM" id="SSF54001">
    <property type="entry name" value="Cysteine proteinases"/>
    <property type="match status" value="1"/>
</dbReference>
<dbReference type="InterPro" id="IPR038765">
    <property type="entry name" value="Papain-like_cys_pep_sf"/>
</dbReference>
<dbReference type="InterPro" id="IPR015943">
    <property type="entry name" value="WD40/YVTN_repeat-like_dom_sf"/>
</dbReference>
<dbReference type="PANTHER" id="PTHR15728">
    <property type="entry name" value="DEADENYLATION COMPLEX CATALYTIC SUBUNIT PAN2"/>
    <property type="match status" value="1"/>
</dbReference>
<dbReference type="Pfam" id="PF13423">
    <property type="entry name" value="UCH_1"/>
    <property type="match status" value="2"/>
</dbReference>
<dbReference type="GO" id="GO:0000289">
    <property type="term" value="P:nuclear-transcribed mRNA poly(A) tail shortening"/>
    <property type="evidence" value="ECO:0007669"/>
    <property type="project" value="TreeGrafter"/>
</dbReference>
<name>A0A0V0TYV9_9BILA</name>
<dbReference type="SUPFAM" id="SSF50978">
    <property type="entry name" value="WD40 repeat-like"/>
    <property type="match status" value="1"/>
</dbReference>
<sequence length="1407" mass="159610">MKRCHIYTLALVNCSPIRFRPIKRTITFQLTHLKIRPFCRKHMKMFPDGHFVLLNSIVDSAGSSGGVTAVAFDSVEELLWTGNAEGHVTSYHGSALTKYTSFQMLDDEVRAFWFSDAGVLALGRNALKLCSRQGMPILSYNFLFEDMQFECLVLNPLLQNVLVLGGFQPTVIMFGLEVAEIVVLVESDCVVMKSTEKMLITGHSNGNICLRNPLNFSLLQELNAHSGSLSDFVIRGSHLVTCGFSQRDEDYSCDPFLVLHDLRTVSAIAPVNVLVQPSFLRFIPSDTDSFGEFQIVNIGNVSDDYIYKIETQGTHCTAVDVSPSGQVIALADESGCLHVFVNRAEPIFVENARPLLMPDPMDISIPIGFDDVDTPLSAVPLPMTGVSSLSEWPAEFSKRTFSPALSKQAHELDSEIFARRAVDDEIDRFSNADQHVADRSDRVEPERAVAGTVDRVPEVEHGRGQLEQQKRGNGDGHCHRHSQFHRLVVLVGAHLGCLFAAFVERVQEQRVENDEHEQRDGDRQIWHQLKRKLDVIFQKRVLGAVDFLNCPPRSARVASSYGHFYGFVPDERVTEQGKRQRVDQRQLPIPQEVLKAMKTTEFVGYAPNVLGMRRNQVSYHLKPPSTEHGGSDLTNENSFSRDENVQKIPEHYRKCRKEYKNYHHIPAMANVRSPDLGNMMMGLEAPLRNSYVNSMILALYWVVPLRNTLLSHLCSRQFCLSCELSFLFSMLNRNPVDFSCNEEEEELEVEVEMEVEEEEESNNFIRSFRTLPEAFALGLVLNDKVDMPKENDDYKSLIQNFCRFILRHINSELKDERLLVKPKPKIQPDHLAIQVKVATPNSELSASVEAIETTTPKAEIDSTRQHFIAKDECQHESSALATSSSDITDTTGGIDFLFTMSLENITRCRCGVESAHHPGSSFVCTLSYPSHVLESTEAVTFETILENSLCLEQNTHAWCQKCLKFEVAKHYKRIQSLPDVLCINCNIDSDKVKQFWIAQQTYLNPETVEVDVAEKEFAEFLCSSNRETDPVNVDFVLDEESMDVENTWLPLHMTVRRLQDGRVVVARKRIANSSSPEPEAKDYILSSVITCIETNNSGHLVTCVNLPCNTDRQWFLINETHVKQISHKDAIKFDVNWKTPCVLFYSRLDLEKRHRVEVQNPIDERVFFQESVGTPVSSGSSMGCSSQMNQIEPPRYLPKRGDLVAMDAEFVTLNLEEAEVRSDGRKLTLKPSLLLAARVTCIYGSGPLKGTPIFDNYIITREHISDYQTKFSGIKPGDLDPTTSNKNTLVAMKTVYLKLRYFVDNGIKFVGHGLQNDFKVPPEQTVDTVELFRLPRRRLISLRFLAWFFLNIRIQSNTHDSAEDAHSALVLYERYKEMTENKQNNFHNILNNLYLRGQQLHWTIPNS</sequence>
<evidence type="ECO:0000259" key="1">
    <source>
        <dbReference type="PROSITE" id="PS50235"/>
    </source>
</evidence>
<protein>
    <submittedName>
        <fullName evidence="2">PAB-dependent poly(A)-specific ribonuclease subunit 2</fullName>
    </submittedName>
</protein>
<dbReference type="GO" id="GO:0004535">
    <property type="term" value="F:poly(A)-specific ribonuclease activity"/>
    <property type="evidence" value="ECO:0007669"/>
    <property type="project" value="TreeGrafter"/>
</dbReference>
<feature type="domain" description="USP" evidence="1">
    <location>
        <begin position="681"/>
        <end position="1148"/>
    </location>
</feature>
<organism evidence="2 3">
    <name type="scientific">Trichinella murrelli</name>
    <dbReference type="NCBI Taxonomy" id="144512"/>
    <lineage>
        <taxon>Eukaryota</taxon>
        <taxon>Metazoa</taxon>
        <taxon>Ecdysozoa</taxon>
        <taxon>Nematoda</taxon>
        <taxon>Enoplea</taxon>
        <taxon>Dorylaimia</taxon>
        <taxon>Trichinellida</taxon>
        <taxon>Trichinellidae</taxon>
        <taxon>Trichinella</taxon>
    </lineage>
</organism>
<dbReference type="SMART" id="SM00479">
    <property type="entry name" value="EXOIII"/>
    <property type="match status" value="1"/>
</dbReference>
<dbReference type="InterPro" id="IPR036397">
    <property type="entry name" value="RNaseH_sf"/>
</dbReference>